<evidence type="ECO:0000313" key="2">
    <source>
        <dbReference type="Proteomes" id="UP000770717"/>
    </source>
</evidence>
<protein>
    <submittedName>
        <fullName evidence="1">Uncharacterized protein</fullName>
    </submittedName>
</protein>
<organism evidence="1 2">
    <name type="scientific">Eleutherodactylus coqui</name>
    <name type="common">Puerto Rican coqui</name>
    <dbReference type="NCBI Taxonomy" id="57060"/>
    <lineage>
        <taxon>Eukaryota</taxon>
        <taxon>Metazoa</taxon>
        <taxon>Chordata</taxon>
        <taxon>Craniata</taxon>
        <taxon>Vertebrata</taxon>
        <taxon>Euteleostomi</taxon>
        <taxon>Amphibia</taxon>
        <taxon>Batrachia</taxon>
        <taxon>Anura</taxon>
        <taxon>Neobatrachia</taxon>
        <taxon>Hyloidea</taxon>
        <taxon>Eleutherodactylidae</taxon>
        <taxon>Eleutherodactylinae</taxon>
        <taxon>Eleutherodactylus</taxon>
        <taxon>Eleutherodactylus</taxon>
    </lineage>
</organism>
<name>A0A8J6F5J3_ELECQ</name>
<dbReference type="Proteomes" id="UP000770717">
    <property type="component" value="Unassembled WGS sequence"/>
</dbReference>
<evidence type="ECO:0000313" key="1">
    <source>
        <dbReference type="EMBL" id="KAG9480524.1"/>
    </source>
</evidence>
<accession>A0A8J6F5J3</accession>
<dbReference type="AlphaFoldDB" id="A0A8J6F5J3"/>
<dbReference type="EMBL" id="WNTK01000007">
    <property type="protein sequence ID" value="KAG9480524.1"/>
    <property type="molecule type" value="Genomic_DNA"/>
</dbReference>
<proteinExistence type="predicted"/>
<keyword evidence="2" id="KW-1185">Reference proteome</keyword>
<comment type="caution">
    <text evidence="1">The sequence shown here is derived from an EMBL/GenBank/DDBJ whole genome shotgun (WGS) entry which is preliminary data.</text>
</comment>
<reference evidence="1" key="1">
    <citation type="thesis" date="2020" institute="ProQuest LLC" country="789 East Eisenhower Parkway, Ann Arbor, MI, USA">
        <title>Comparative Genomics and Chromosome Evolution.</title>
        <authorList>
            <person name="Mudd A.B."/>
        </authorList>
    </citation>
    <scope>NUCLEOTIDE SEQUENCE</scope>
    <source>
        <strain evidence="1">HN-11 Male</strain>
        <tissue evidence="1">Kidney and liver</tissue>
    </source>
</reference>
<gene>
    <name evidence="1" type="ORF">GDO78_012146</name>
</gene>
<sequence>MRCRILQEYPPDTDTLLQLHLLYTFYQCNSFTASSGKEKQVRSAWRPCLWPVAFITVYIYSCYVKATHEQPVHRATCRTGLHIYIKIGLPCDTQIHFPANIYIKLVES</sequence>